<protein>
    <submittedName>
        <fullName evidence="4">Scarecrow-like protein 9</fullName>
    </submittedName>
</protein>
<feature type="region of interest" description="Leucine repeat II (LRII)" evidence="3">
    <location>
        <begin position="354"/>
        <end position="386"/>
    </location>
</feature>
<comment type="caution">
    <text evidence="4">The sequence shown here is derived from an EMBL/GenBank/DDBJ whole genome shotgun (WGS) entry which is preliminary data.</text>
</comment>
<keyword evidence="1" id="KW-0805">Transcription regulation</keyword>
<dbReference type="EMBL" id="CACSLK010031421">
    <property type="protein sequence ID" value="CAA0838949.1"/>
    <property type="molecule type" value="Genomic_DNA"/>
</dbReference>
<gene>
    <name evidence="4" type="ORF">SHERM_05520</name>
</gene>
<evidence type="ECO:0000313" key="4">
    <source>
        <dbReference type="EMBL" id="CAA0838949.1"/>
    </source>
</evidence>
<dbReference type="PROSITE" id="PS50985">
    <property type="entry name" value="GRAS"/>
    <property type="match status" value="1"/>
</dbReference>
<dbReference type="InterPro" id="IPR005202">
    <property type="entry name" value="TF_GRAS"/>
</dbReference>
<dbReference type="OrthoDB" id="10299499at2759"/>
<evidence type="ECO:0000256" key="2">
    <source>
        <dbReference type="ARBA" id="ARBA00023163"/>
    </source>
</evidence>
<evidence type="ECO:0000256" key="3">
    <source>
        <dbReference type="PROSITE-ProRule" id="PRU01191"/>
    </source>
</evidence>
<keyword evidence="5" id="KW-1185">Reference proteome</keyword>
<dbReference type="PANTHER" id="PTHR31636">
    <property type="entry name" value="OSJNBA0084A10.13 PROTEIN-RELATED"/>
    <property type="match status" value="1"/>
</dbReference>
<evidence type="ECO:0000256" key="1">
    <source>
        <dbReference type="ARBA" id="ARBA00023015"/>
    </source>
</evidence>
<accession>A0A9N7RNB8</accession>
<keyword evidence="2" id="KW-0804">Transcription</keyword>
<feature type="region of interest" description="SAW" evidence="3">
    <location>
        <begin position="496"/>
        <end position="571"/>
    </location>
</feature>
<dbReference type="AlphaFoldDB" id="A0A9N7RNB8"/>
<organism evidence="4 5">
    <name type="scientific">Striga hermonthica</name>
    <name type="common">Purple witchweed</name>
    <name type="synonym">Buchnera hermonthica</name>
    <dbReference type="NCBI Taxonomy" id="68872"/>
    <lineage>
        <taxon>Eukaryota</taxon>
        <taxon>Viridiplantae</taxon>
        <taxon>Streptophyta</taxon>
        <taxon>Embryophyta</taxon>
        <taxon>Tracheophyta</taxon>
        <taxon>Spermatophyta</taxon>
        <taxon>Magnoliopsida</taxon>
        <taxon>eudicotyledons</taxon>
        <taxon>Gunneridae</taxon>
        <taxon>Pentapetalae</taxon>
        <taxon>asterids</taxon>
        <taxon>lamiids</taxon>
        <taxon>Lamiales</taxon>
        <taxon>Orobanchaceae</taxon>
        <taxon>Buchnereae</taxon>
        <taxon>Striga</taxon>
    </lineage>
</organism>
<reference evidence="4" key="1">
    <citation type="submission" date="2019-12" db="EMBL/GenBank/DDBJ databases">
        <authorList>
            <person name="Scholes J."/>
        </authorList>
    </citation>
    <scope>NUCLEOTIDE SEQUENCE</scope>
</reference>
<feature type="short sequence motif" description="VHIID" evidence="3">
    <location>
        <begin position="302"/>
        <end position="306"/>
    </location>
</feature>
<proteinExistence type="inferred from homology"/>
<name>A0A9N7RNB8_STRHE</name>
<comment type="caution">
    <text evidence="3">Lacks conserved residue(s) required for the propagation of feature annotation.</text>
</comment>
<dbReference type="Proteomes" id="UP001153555">
    <property type="component" value="Unassembled WGS sequence"/>
</dbReference>
<dbReference type="Pfam" id="PF03514">
    <property type="entry name" value="GRAS"/>
    <property type="match status" value="1"/>
</dbReference>
<comment type="similarity">
    <text evidence="3">Belongs to the GRAS family.</text>
</comment>
<sequence length="574" mass="63745">MDLTLRLFSYPNGFLVENQSEVGSVGSNGYAIGSIDLNSFPDNDESLTSHIVSGSTIGSSNAPDIVTDKSSSESRVVWDFGKGISRSIPDGSDESSVGGVFSLEDNRKCGRKDEVNVKKSRLGTGEEQRLPDVCKESNEDFDDVVYTLDRREEELAAYMSGLQISASKSVVANEKISSNRKTKKTKIKKKNEETVDSTALLIACAESIASGDLPKAKEMLGKIRQHSSICGDAVQRLAHYFAEGLEARMFGTGGSEEARNGPGPSDYLKAHCMSVVFSPFRRVLNFASNYMIVARSSKASRIHVIDFGISFDFQWPILIRRLAARPGGGPPPSLRITGIDFPLPGPRPAERVDEMGRRLARYAEAHDLPFEYKSVARAWGDVTREDLEIRAGEEFVVVNLSERAKTLPDEMNAAFEKSRANVLELIRKARPDIFVQGVVNGSHGNSFFLSRFREALFHYSVVFDMLETTAGPGGGGAERMVVERDVLGKEVLNVVACEGWERVERPETYRQWHGRNVRAGFEQVPLEKGLTGELNRRLKGFYHKEHVIVEGNRWLLMSWKGRTLYALSFWRPAS</sequence>
<evidence type="ECO:0000313" key="5">
    <source>
        <dbReference type="Proteomes" id="UP001153555"/>
    </source>
</evidence>